<dbReference type="CDD" id="cd00067">
    <property type="entry name" value="GAL4"/>
    <property type="match status" value="1"/>
</dbReference>
<sequence>MGAGSGPDSIGFLPSPASGSLNGYAIIGRGQAVVGAPESPGFLDLSDGSPYSLGSAAGFLPSAPLFMGSAGVGAAPAGVAPNDLLFANAPMNGFIQDPILLNGFPGSDDFSVLADLRTSPQPDMGLIDFRTDMSPWETHDINLDSVVESSLSPSLASQSSSSKSSPSPMIEAGASGKAAVMPIRKVKNGKVEKAPTTSKAKKKKTTAAAAAAAMHNTASGQTDNFVVMTPTTINAHSGRPNPFECFEAMMSTSHKGRKGPLDNAIKENALQVRRLGACFCCHSRKVKCDKVRPCRNCKKLAGNVPQIVCWQFPDFLPVLFPKFMRSHLAKEEVARFISDNIQKFGVEGLERPTCTVELFSGTRFRTVLRIQGKFFTPKTTDVLQQWHLNSDRAGVDLQLRNAVPIGIDPEQQGRNGDGDGDGPKDDLKKKCKEYVAAILREPEYAEQLTETFLDTDVPRRILRIVNTYQTQTNSAIVRRAMNVYTLHYILTRHLCMTRRSVVDLRDTNLVPQGLVWVTPRLLNRQIKAVLDEMMQRESVETAADNFVVCDNEVKRREGQAPEFKRAEALRINDEIEKLPFRQFLYQFHQIYQTHSKDVFLLSFTDEQYVFDEDTFDAVLV</sequence>
<dbReference type="PANTHER" id="PTHR35392:SF5">
    <property type="entry name" value="ZN(2)-C6 FUNGAL-TYPE DOMAIN-CONTAINING PROTEIN"/>
    <property type="match status" value="1"/>
</dbReference>
<evidence type="ECO:0000313" key="5">
    <source>
        <dbReference type="Proteomes" id="UP000838763"/>
    </source>
</evidence>
<organism evidence="4 5">
    <name type="scientific">Parascedosporium putredinis</name>
    <dbReference type="NCBI Taxonomy" id="1442378"/>
    <lineage>
        <taxon>Eukaryota</taxon>
        <taxon>Fungi</taxon>
        <taxon>Dikarya</taxon>
        <taxon>Ascomycota</taxon>
        <taxon>Pezizomycotina</taxon>
        <taxon>Sordariomycetes</taxon>
        <taxon>Hypocreomycetidae</taxon>
        <taxon>Microascales</taxon>
        <taxon>Microascaceae</taxon>
        <taxon>Parascedosporium</taxon>
    </lineage>
</organism>
<feature type="domain" description="Zn(2)-C6 fungal-type" evidence="3">
    <location>
        <begin position="277"/>
        <end position="309"/>
    </location>
</feature>
<dbReference type="OrthoDB" id="4226666at2759"/>
<gene>
    <name evidence="4" type="ORF">PPNO1_LOCUS8756</name>
</gene>
<feature type="region of interest" description="Disordered" evidence="2">
    <location>
        <begin position="406"/>
        <end position="427"/>
    </location>
</feature>
<reference evidence="4" key="1">
    <citation type="submission" date="2022-11" db="EMBL/GenBank/DDBJ databases">
        <authorList>
            <person name="Scott C."/>
            <person name="Bruce N."/>
        </authorList>
    </citation>
    <scope>NUCLEOTIDE SEQUENCE</scope>
</reference>
<dbReference type="InterPro" id="IPR036864">
    <property type="entry name" value="Zn2-C6_fun-type_DNA-bd_sf"/>
</dbReference>
<keyword evidence="5" id="KW-1185">Reference proteome</keyword>
<evidence type="ECO:0000256" key="1">
    <source>
        <dbReference type="ARBA" id="ARBA00023242"/>
    </source>
</evidence>
<dbReference type="AlphaFoldDB" id="A0A9P1H9L5"/>
<protein>
    <recommendedName>
        <fullName evidence="3">Zn(2)-C6 fungal-type domain-containing protein</fullName>
    </recommendedName>
</protein>
<proteinExistence type="predicted"/>
<dbReference type="EMBL" id="CALLCH030000019">
    <property type="protein sequence ID" value="CAI4219187.1"/>
    <property type="molecule type" value="Genomic_DNA"/>
</dbReference>
<dbReference type="PROSITE" id="PS50048">
    <property type="entry name" value="ZN2_CY6_FUNGAL_2"/>
    <property type="match status" value="1"/>
</dbReference>
<comment type="caution">
    <text evidence="4">The sequence shown here is derived from an EMBL/GenBank/DDBJ whole genome shotgun (WGS) entry which is preliminary data.</text>
</comment>
<accession>A0A9P1H9L5</accession>
<name>A0A9P1H9L5_9PEZI</name>
<evidence type="ECO:0000256" key="2">
    <source>
        <dbReference type="SAM" id="MobiDB-lite"/>
    </source>
</evidence>
<dbReference type="PANTHER" id="PTHR35392">
    <property type="entry name" value="ZN(II)2CYS6 TRANSCRIPTION FACTOR (EUROFUNG)-RELATED-RELATED"/>
    <property type="match status" value="1"/>
</dbReference>
<keyword evidence="1" id="KW-0539">Nucleus</keyword>
<feature type="compositionally biased region" description="Low complexity" evidence="2">
    <location>
        <begin position="152"/>
        <end position="168"/>
    </location>
</feature>
<dbReference type="GO" id="GO:0008270">
    <property type="term" value="F:zinc ion binding"/>
    <property type="evidence" value="ECO:0007669"/>
    <property type="project" value="InterPro"/>
</dbReference>
<dbReference type="SUPFAM" id="SSF57701">
    <property type="entry name" value="Zn2/Cys6 DNA-binding domain"/>
    <property type="match status" value="1"/>
</dbReference>
<feature type="region of interest" description="Disordered" evidence="2">
    <location>
        <begin position="152"/>
        <end position="177"/>
    </location>
</feature>
<evidence type="ECO:0000313" key="4">
    <source>
        <dbReference type="EMBL" id="CAI4219187.1"/>
    </source>
</evidence>
<dbReference type="Proteomes" id="UP000838763">
    <property type="component" value="Unassembled WGS sequence"/>
</dbReference>
<dbReference type="InterPro" id="IPR052973">
    <property type="entry name" value="Fungal_sec-metab_reg_TF"/>
</dbReference>
<evidence type="ECO:0000259" key="3">
    <source>
        <dbReference type="PROSITE" id="PS50048"/>
    </source>
</evidence>
<dbReference type="GO" id="GO:0000981">
    <property type="term" value="F:DNA-binding transcription factor activity, RNA polymerase II-specific"/>
    <property type="evidence" value="ECO:0007669"/>
    <property type="project" value="InterPro"/>
</dbReference>
<dbReference type="InterPro" id="IPR001138">
    <property type="entry name" value="Zn2Cys6_DnaBD"/>
</dbReference>